<proteinExistence type="predicted"/>
<dbReference type="Gene3D" id="3.30.1380.10">
    <property type="match status" value="1"/>
</dbReference>
<dbReference type="HOGENOM" id="CLU_054193_6_1_3"/>
<evidence type="ECO:0000313" key="5">
    <source>
        <dbReference type="Proteomes" id="UP000008204"/>
    </source>
</evidence>
<evidence type="ECO:0000256" key="1">
    <source>
        <dbReference type="SAM" id="MobiDB-lite"/>
    </source>
</evidence>
<gene>
    <name evidence="4" type="ordered locus">PCC8801_2828</name>
</gene>
<dbReference type="eggNOG" id="COG1876">
    <property type="taxonomic scope" value="Bacteria"/>
</dbReference>
<dbReference type="RefSeq" id="WP_012596093.1">
    <property type="nucleotide sequence ID" value="NC_011726.1"/>
</dbReference>
<keyword evidence="4" id="KW-0378">Hydrolase</keyword>
<dbReference type="SUPFAM" id="SSF55166">
    <property type="entry name" value="Hedgehog/DD-peptidase"/>
    <property type="match status" value="1"/>
</dbReference>
<dbReference type="InterPro" id="IPR003709">
    <property type="entry name" value="VanY-like_core_dom"/>
</dbReference>
<feature type="region of interest" description="Disordered" evidence="1">
    <location>
        <begin position="50"/>
        <end position="69"/>
    </location>
</feature>
<dbReference type="AlphaFoldDB" id="B7JUX5"/>
<dbReference type="GO" id="GO:0006508">
    <property type="term" value="P:proteolysis"/>
    <property type="evidence" value="ECO:0007669"/>
    <property type="project" value="InterPro"/>
</dbReference>
<evidence type="ECO:0000259" key="3">
    <source>
        <dbReference type="Pfam" id="PF02557"/>
    </source>
</evidence>
<dbReference type="OrthoDB" id="9792074at2"/>
<dbReference type="InterPro" id="IPR009045">
    <property type="entry name" value="Zn_M74/Hedgehog-like"/>
</dbReference>
<keyword evidence="2" id="KW-0812">Transmembrane</keyword>
<sequence>MDDIPEALREASTSNPMSRQTSGLLMVGGLSIGVLIVIGGLVLMRPGSQPVPTTPVTTTPEPVSSPSPEPVDNILGHLPYKEASLSQLKAITPDGRIKLRLTAADEFLKMQAAARSQGVILAPISGFRTVNEQNYLFFEVQRQRNQNPSKRAEVSAPPNYSEHHTGYAIDIGDGKAPGTNLTPSFENTAAFNWLRNNAAKYSFELSFPPNNPQGISYEPWHWRYVGDQDSLETFYKARNLQQKPSN</sequence>
<keyword evidence="2" id="KW-0472">Membrane</keyword>
<feature type="compositionally biased region" description="Low complexity" evidence="1">
    <location>
        <begin position="50"/>
        <end position="62"/>
    </location>
</feature>
<accession>B7JUX5</accession>
<keyword evidence="4" id="KW-0121">Carboxypeptidase</keyword>
<dbReference type="PANTHER" id="PTHR34385">
    <property type="entry name" value="D-ALANYL-D-ALANINE CARBOXYPEPTIDASE"/>
    <property type="match status" value="1"/>
</dbReference>
<organism evidence="4 5">
    <name type="scientific">Rippkaea orientalis (strain PCC 8801 / RF-1)</name>
    <name type="common">Cyanothece sp. (strain PCC 8801)</name>
    <dbReference type="NCBI Taxonomy" id="41431"/>
    <lineage>
        <taxon>Bacteria</taxon>
        <taxon>Bacillati</taxon>
        <taxon>Cyanobacteriota</taxon>
        <taxon>Cyanophyceae</taxon>
        <taxon>Oscillatoriophycideae</taxon>
        <taxon>Chroococcales</taxon>
        <taxon>Aphanothecaceae</taxon>
        <taxon>Rippkaea</taxon>
        <taxon>Rippkaea orientalis</taxon>
    </lineage>
</organism>
<keyword evidence="5" id="KW-1185">Reference proteome</keyword>
<dbReference type="GO" id="GO:0004180">
    <property type="term" value="F:carboxypeptidase activity"/>
    <property type="evidence" value="ECO:0007669"/>
    <property type="project" value="UniProtKB-KW"/>
</dbReference>
<dbReference type="EMBL" id="CP001287">
    <property type="protein sequence ID" value="ACK66827.1"/>
    <property type="molecule type" value="Genomic_DNA"/>
</dbReference>
<dbReference type="InterPro" id="IPR052179">
    <property type="entry name" value="DD-CPase-like"/>
</dbReference>
<dbReference type="InterPro" id="IPR058193">
    <property type="entry name" value="VanY/YodJ_core_dom"/>
</dbReference>
<feature type="domain" description="D-alanyl-D-alanine carboxypeptidase-like core" evidence="3">
    <location>
        <begin position="97"/>
        <end position="227"/>
    </location>
</feature>
<feature type="transmembrane region" description="Helical" evidence="2">
    <location>
        <begin position="24"/>
        <end position="44"/>
    </location>
</feature>
<dbReference type="PANTHER" id="PTHR34385:SF1">
    <property type="entry name" value="PEPTIDOGLYCAN L-ALANYL-D-GLUTAMATE ENDOPEPTIDASE CWLK"/>
    <property type="match status" value="1"/>
</dbReference>
<evidence type="ECO:0000313" key="4">
    <source>
        <dbReference type="EMBL" id="ACK66827.1"/>
    </source>
</evidence>
<feature type="compositionally biased region" description="Polar residues" evidence="1">
    <location>
        <begin position="11"/>
        <end position="20"/>
    </location>
</feature>
<evidence type="ECO:0000256" key="2">
    <source>
        <dbReference type="SAM" id="Phobius"/>
    </source>
</evidence>
<feature type="region of interest" description="Disordered" evidence="1">
    <location>
        <begin position="1"/>
        <end position="20"/>
    </location>
</feature>
<dbReference type="KEGG" id="cyp:PCC8801_2828"/>
<dbReference type="Pfam" id="PF02557">
    <property type="entry name" value="VanY"/>
    <property type="match status" value="1"/>
</dbReference>
<dbReference type="Proteomes" id="UP000008204">
    <property type="component" value="Chromosome"/>
</dbReference>
<dbReference type="CDD" id="cd14852">
    <property type="entry name" value="LD-carboxypeptidase"/>
    <property type="match status" value="1"/>
</dbReference>
<keyword evidence="2" id="KW-1133">Transmembrane helix</keyword>
<keyword evidence="4" id="KW-0645">Protease</keyword>
<reference evidence="5" key="1">
    <citation type="journal article" date="2011" name="MBio">
        <title>Novel metabolic attributes of the genus Cyanothece, comprising a group of unicellular nitrogen-fixing Cyanobacteria.</title>
        <authorList>
            <person name="Bandyopadhyay A."/>
            <person name="Elvitigala T."/>
            <person name="Welsh E."/>
            <person name="Stockel J."/>
            <person name="Liberton M."/>
            <person name="Min H."/>
            <person name="Sherman L.A."/>
            <person name="Pakrasi H.B."/>
        </authorList>
    </citation>
    <scope>NUCLEOTIDE SEQUENCE [LARGE SCALE GENOMIC DNA]</scope>
    <source>
        <strain evidence="5">PCC 8801</strain>
    </source>
</reference>
<name>B7JUX5_RIPO1</name>
<dbReference type="STRING" id="41431.PCC8801_2828"/>
<protein>
    <submittedName>
        <fullName evidence="4">Peptidase M15B and M15C DD-carboxypeptidase VanY/endolysin</fullName>
    </submittedName>
</protein>